<dbReference type="AlphaFoldDB" id="A0AB73UI40"/>
<organism evidence="1 2">
    <name type="scientific">Bacillus cereus</name>
    <dbReference type="NCBI Taxonomy" id="1396"/>
    <lineage>
        <taxon>Bacteria</taxon>
        <taxon>Bacillati</taxon>
        <taxon>Bacillota</taxon>
        <taxon>Bacilli</taxon>
        <taxon>Bacillales</taxon>
        <taxon>Bacillaceae</taxon>
        <taxon>Bacillus</taxon>
        <taxon>Bacillus cereus group</taxon>
    </lineage>
</organism>
<evidence type="ECO:0000313" key="1">
    <source>
        <dbReference type="EMBL" id="QHV43758.1"/>
    </source>
</evidence>
<sequence>MTDLKNLDEHKKKNMAIVVVSYDGYSDLWDDFFQLLNENWGNRTYPTYLVNNTKQPNYTGVKVLNCGENAQWSTRTREAIKSIQEPYICLLLEDYFIGAEVDNNQIKEAINLMKKDKLKYYKLSTFSKIKTEKYKESLHLHNIPGDLEYGVSLQAAIWDKEYLLKLIGDEDYNAWKFEIDRIRETERAKEEVLVGCVFDNRNILNICHGVAQGKYLPPAVKYFEKRGRLLNTNSRPVMTKKEYMYYCTKGTVSQIIPNKLKSGIKVFLKFFGFKFVSLDNKNM</sequence>
<name>A0AB73UI40_BACCE</name>
<protein>
    <recommendedName>
        <fullName evidence="3">Glycosyl transferase family 2</fullName>
    </recommendedName>
</protein>
<dbReference type="Proteomes" id="UP000464780">
    <property type="component" value="Chromosome"/>
</dbReference>
<dbReference type="EMBL" id="CP028009">
    <property type="protein sequence ID" value="QHV43758.1"/>
    <property type="molecule type" value="Genomic_DNA"/>
</dbReference>
<gene>
    <name evidence="1" type="ORF">C1N66_11765</name>
</gene>
<evidence type="ECO:0008006" key="3">
    <source>
        <dbReference type="Google" id="ProtNLM"/>
    </source>
</evidence>
<accession>A0AB73UI40</accession>
<proteinExistence type="predicted"/>
<reference evidence="1 2" key="1">
    <citation type="submission" date="2018-03" db="EMBL/GenBank/DDBJ databases">
        <title>The complete genome of bacterial strain SGAir0260.</title>
        <authorList>
            <person name="Schuster S.C."/>
        </authorList>
    </citation>
    <scope>NUCLEOTIDE SEQUENCE [LARGE SCALE GENOMIC DNA]</scope>
    <source>
        <strain evidence="1 2">SGAir0260</strain>
    </source>
</reference>
<dbReference type="RefSeq" id="WP_098962947.1">
    <property type="nucleotide sequence ID" value="NZ_CP028009.1"/>
</dbReference>
<evidence type="ECO:0000313" key="2">
    <source>
        <dbReference type="Proteomes" id="UP000464780"/>
    </source>
</evidence>